<organism evidence="6">
    <name type="scientific">candidate division WOR-3 bacterium</name>
    <dbReference type="NCBI Taxonomy" id="2052148"/>
    <lineage>
        <taxon>Bacteria</taxon>
        <taxon>Bacteria division WOR-3</taxon>
    </lineage>
</organism>
<accession>A0A7V4ABL2</accession>
<dbReference type="PANTHER" id="PTHR21432">
    <property type="entry name" value="ACETYL-COA HYDROLASE-RELATED"/>
    <property type="match status" value="1"/>
</dbReference>
<dbReference type="GO" id="GO:0006083">
    <property type="term" value="P:acetate metabolic process"/>
    <property type="evidence" value="ECO:0007669"/>
    <property type="project" value="InterPro"/>
</dbReference>
<comment type="caution">
    <text evidence="6">The sequence shown here is derived from an EMBL/GenBank/DDBJ whole genome shotgun (WGS) entry which is preliminary data.</text>
</comment>
<dbReference type="Gene3D" id="3.30.750.70">
    <property type="entry name" value="4-hydroxybutyrate coenzyme like domains"/>
    <property type="match status" value="1"/>
</dbReference>
<dbReference type="InterPro" id="IPR003702">
    <property type="entry name" value="ActCoA_hydro_N"/>
</dbReference>
<feature type="domain" description="Acetyl-CoA hydrolase/transferase N-terminal" evidence="3">
    <location>
        <begin position="6"/>
        <end position="177"/>
    </location>
</feature>
<dbReference type="Pfam" id="PF13336">
    <property type="entry name" value="AcetylCoA_hyd_C"/>
    <property type="match status" value="1"/>
</dbReference>
<sequence>MVTDIYHKKKISVEKAISFIKSGDRIYVPGNAATPFTLLNALARRDDLEDVKIYHVLLMGEDPFKDKKGKIRHVSLFVGPGDREAVNKGESDAVPIHLHEIPKAIRSGIIDINVTFLHTSPPDEHGFLSLGVEVIATKAALERSKLVIAQVNPNMPRTLGDSFVHISKVDYIVEVEDFLPELEEGSFTEVEEKIGRYVADLIEDGATLQLGIGGIPNAVLFYMKDKKDLGIHTEMISDGVMKLIETGVITGAKKTIHKGKVICTFILGTRKLYDFVNDNPIFELHPVEYVNDPFVISQNENIVAINSAIEVDLTGQVCSDSIGTYIYSGFGGQLDFIRGAARAKYGKPVIALPSTAKGGEVSRIVPYLKKGAGVVTTRADVHYVVTEYGVAHLWGKPLKERARALIEIAHPKFREELEKEAWERKLIPHLFYVSK</sequence>
<keyword evidence="2 6" id="KW-0808">Transferase</keyword>
<dbReference type="AlphaFoldDB" id="A0A7V4ABL2"/>
<keyword evidence="6" id="KW-0378">Hydrolase</keyword>
<dbReference type="SUPFAM" id="SSF100950">
    <property type="entry name" value="NagB/RpiA/CoA transferase-like"/>
    <property type="match status" value="2"/>
</dbReference>
<dbReference type="EMBL" id="DTDP01000102">
    <property type="protein sequence ID" value="HGK53856.1"/>
    <property type="molecule type" value="Genomic_DNA"/>
</dbReference>
<dbReference type="PANTHER" id="PTHR21432:SF20">
    <property type="entry name" value="ACETYL-COA HYDROLASE"/>
    <property type="match status" value="1"/>
</dbReference>
<comment type="similarity">
    <text evidence="1">Belongs to the acetyl-CoA hydrolase/transferase family.</text>
</comment>
<dbReference type="InterPro" id="IPR026888">
    <property type="entry name" value="AcetylCoA_hyd_C"/>
</dbReference>
<dbReference type="GO" id="GO:0016787">
    <property type="term" value="F:hydrolase activity"/>
    <property type="evidence" value="ECO:0007669"/>
    <property type="project" value="UniProtKB-KW"/>
</dbReference>
<dbReference type="Pfam" id="PF02550">
    <property type="entry name" value="AcetylCoA_hydro"/>
    <property type="match status" value="1"/>
</dbReference>
<reference evidence="6" key="1">
    <citation type="journal article" date="2020" name="mSystems">
        <title>Genome- and Community-Level Interaction Insights into Carbon Utilization and Element Cycling Functions of Hydrothermarchaeota in Hydrothermal Sediment.</title>
        <authorList>
            <person name="Zhou Z."/>
            <person name="Liu Y."/>
            <person name="Xu W."/>
            <person name="Pan J."/>
            <person name="Luo Z.H."/>
            <person name="Li M."/>
        </authorList>
    </citation>
    <scope>NUCLEOTIDE SEQUENCE [LARGE SCALE GENOMIC DNA]</scope>
    <source>
        <strain evidence="6">SpSt-626</strain>
        <strain evidence="5">SpSt-695</strain>
    </source>
</reference>
<dbReference type="Gene3D" id="3.40.1080.10">
    <property type="entry name" value="Glutaconate Coenzyme A-transferase"/>
    <property type="match status" value="1"/>
</dbReference>
<dbReference type="InterPro" id="IPR038460">
    <property type="entry name" value="AcetylCoA_hyd_C_sf"/>
</dbReference>
<evidence type="ECO:0000259" key="4">
    <source>
        <dbReference type="Pfam" id="PF13336"/>
    </source>
</evidence>
<feature type="domain" description="Acetyl-CoA hydrolase/transferase C-terminal" evidence="4">
    <location>
        <begin position="268"/>
        <end position="421"/>
    </location>
</feature>
<proteinExistence type="inferred from homology"/>
<gene>
    <name evidence="6" type="ORF">ENT96_01035</name>
    <name evidence="5" type="ORF">ENU72_02390</name>
</gene>
<evidence type="ECO:0000256" key="1">
    <source>
        <dbReference type="ARBA" id="ARBA00009632"/>
    </source>
</evidence>
<dbReference type="InterPro" id="IPR046433">
    <property type="entry name" value="ActCoA_hydro"/>
</dbReference>
<evidence type="ECO:0000256" key="2">
    <source>
        <dbReference type="ARBA" id="ARBA00022679"/>
    </source>
</evidence>
<dbReference type="GO" id="GO:0008775">
    <property type="term" value="F:acetate CoA-transferase activity"/>
    <property type="evidence" value="ECO:0007669"/>
    <property type="project" value="InterPro"/>
</dbReference>
<name>A0A7V4ABL2_UNCW3</name>
<evidence type="ECO:0000313" key="6">
    <source>
        <dbReference type="EMBL" id="HGM97620.1"/>
    </source>
</evidence>
<dbReference type="EMBL" id="DTAR01000089">
    <property type="protein sequence ID" value="HGM97620.1"/>
    <property type="molecule type" value="Genomic_DNA"/>
</dbReference>
<dbReference type="Gene3D" id="3.40.1080.20">
    <property type="entry name" value="Acetyl-CoA hydrolase/transferase C-terminal domain"/>
    <property type="match status" value="1"/>
</dbReference>
<evidence type="ECO:0000259" key="3">
    <source>
        <dbReference type="Pfam" id="PF02550"/>
    </source>
</evidence>
<protein>
    <submittedName>
        <fullName evidence="6">Acetyl-CoA hydrolase/transferase family protein</fullName>
    </submittedName>
</protein>
<evidence type="ECO:0000313" key="5">
    <source>
        <dbReference type="EMBL" id="HGK53856.1"/>
    </source>
</evidence>
<dbReference type="InterPro" id="IPR037171">
    <property type="entry name" value="NagB/RpiA_transferase-like"/>
</dbReference>